<comment type="caution">
    <text evidence="2">The sequence shown here is derived from an EMBL/GenBank/DDBJ whole genome shotgun (WGS) entry which is preliminary data.</text>
</comment>
<proteinExistence type="predicted"/>
<evidence type="ECO:0000256" key="1">
    <source>
        <dbReference type="SAM" id="MobiDB-lite"/>
    </source>
</evidence>
<feature type="region of interest" description="Disordered" evidence="1">
    <location>
        <begin position="195"/>
        <end position="222"/>
    </location>
</feature>
<reference evidence="2 3" key="1">
    <citation type="submission" date="2019-07" db="EMBL/GenBank/DDBJ databases">
        <title>Tepidimonas thermarum AA-1 draft genome.</title>
        <authorList>
            <person name="Da Costa M.S."/>
            <person name="Froufe H.J.C."/>
            <person name="Egas C."/>
            <person name="Albuquerque L."/>
        </authorList>
    </citation>
    <scope>NUCLEOTIDE SEQUENCE [LARGE SCALE GENOMIC DNA]</scope>
    <source>
        <strain evidence="2 3">AA-1</strain>
    </source>
</reference>
<dbReference type="AlphaFoldDB" id="A0A554X310"/>
<evidence type="ECO:0000313" key="3">
    <source>
        <dbReference type="Proteomes" id="UP000318542"/>
    </source>
</evidence>
<gene>
    <name evidence="2" type="ORF">Tther_01146</name>
</gene>
<keyword evidence="3" id="KW-1185">Reference proteome</keyword>
<protein>
    <submittedName>
        <fullName evidence="2">Uncharacterized protein</fullName>
    </submittedName>
</protein>
<sequence length="327" mass="34240">MDFCILSKMRRPSRTAFTMEAKLSSSKTKAAASRATSVPRQPGGGGVLHGEGLAAGPQPHHGHAVFGERAGLVHAQGGRGTQRAQGGADAADFGVGAGGAHPRHPLARDDQGAGVEIGRTVATGPRGRRLATHHLAPCNPPPLPIADDQRARAGEVAQGLDGALGFALLVQRQAQRDQHQTQQDQPFVQLPQNQVERGGGQEQQEHGFPGRLRNDGDPGAPLPAGQRIGAFTAQPVGRFGAGEALRGQVGWVRWGHGLACRRAHGPCTGSHGPKTRRVKTADREALGRSAQAQVQSTGFVAFHEVDGFGAHHGAAMDLPERCRVQLG</sequence>
<name>A0A554X310_9BURK</name>
<feature type="compositionally biased region" description="Low complexity" evidence="1">
    <location>
        <begin position="25"/>
        <end position="37"/>
    </location>
</feature>
<evidence type="ECO:0000313" key="2">
    <source>
        <dbReference type="EMBL" id="TSE30156.1"/>
    </source>
</evidence>
<dbReference type="EMBL" id="VJOL01000016">
    <property type="protein sequence ID" value="TSE30156.1"/>
    <property type="molecule type" value="Genomic_DNA"/>
</dbReference>
<organism evidence="2 3">
    <name type="scientific">Tepidimonas thermarum</name>
    <dbReference type="NCBI Taxonomy" id="335431"/>
    <lineage>
        <taxon>Bacteria</taxon>
        <taxon>Pseudomonadati</taxon>
        <taxon>Pseudomonadota</taxon>
        <taxon>Betaproteobacteria</taxon>
        <taxon>Burkholderiales</taxon>
        <taxon>Tepidimonas</taxon>
    </lineage>
</organism>
<accession>A0A554X310</accession>
<feature type="region of interest" description="Disordered" evidence="1">
    <location>
        <begin position="25"/>
        <end position="47"/>
    </location>
</feature>
<dbReference type="Proteomes" id="UP000318542">
    <property type="component" value="Unassembled WGS sequence"/>
</dbReference>